<dbReference type="GO" id="GO:0005615">
    <property type="term" value="C:extracellular space"/>
    <property type="evidence" value="ECO:0007669"/>
    <property type="project" value="TreeGrafter"/>
</dbReference>
<dbReference type="Gene3D" id="2.60.40.1730">
    <property type="entry name" value="tricorn interacting facor f3 domain"/>
    <property type="match status" value="1"/>
</dbReference>
<evidence type="ECO:0000256" key="5">
    <source>
        <dbReference type="ARBA" id="ARBA00022670"/>
    </source>
</evidence>
<evidence type="ECO:0000256" key="4">
    <source>
        <dbReference type="ARBA" id="ARBA00022622"/>
    </source>
</evidence>
<feature type="compositionally biased region" description="Basic and acidic residues" evidence="17">
    <location>
        <begin position="387"/>
        <end position="429"/>
    </location>
</feature>
<evidence type="ECO:0000259" key="21">
    <source>
        <dbReference type="Pfam" id="PF17900"/>
    </source>
</evidence>
<dbReference type="Pfam" id="PF11838">
    <property type="entry name" value="ERAP1_C"/>
    <property type="match status" value="1"/>
</dbReference>
<dbReference type="Pfam" id="PF17900">
    <property type="entry name" value="Peptidase_M1_N"/>
    <property type="match status" value="1"/>
</dbReference>
<keyword evidence="5" id="KW-0645">Protease</keyword>
<name>A0AAW2FAA7_9HYME</name>
<keyword evidence="7 18" id="KW-0732">Signal</keyword>
<dbReference type="Gene3D" id="2.60.40.1910">
    <property type="match status" value="1"/>
</dbReference>
<dbReference type="CDD" id="cd09601">
    <property type="entry name" value="M1_APN-Q_like"/>
    <property type="match status" value="1"/>
</dbReference>
<dbReference type="Pfam" id="PF01433">
    <property type="entry name" value="Peptidase_M1"/>
    <property type="match status" value="2"/>
</dbReference>
<dbReference type="GO" id="GO:0098552">
    <property type="term" value="C:side of membrane"/>
    <property type="evidence" value="ECO:0007669"/>
    <property type="project" value="UniProtKB-KW"/>
</dbReference>
<evidence type="ECO:0000256" key="9">
    <source>
        <dbReference type="ARBA" id="ARBA00022833"/>
    </source>
</evidence>
<keyword evidence="12" id="KW-0325">Glycoprotein</keyword>
<keyword evidence="9 15" id="KW-0862">Zinc</keyword>
<reference evidence="22 23" key="1">
    <citation type="submission" date="2023-03" db="EMBL/GenBank/DDBJ databases">
        <title>High recombination rates correlate with genetic variation in Cardiocondyla obscurior ants.</title>
        <authorList>
            <person name="Errbii M."/>
        </authorList>
    </citation>
    <scope>NUCLEOTIDE SEQUENCE [LARGE SCALE GENOMIC DNA]</scope>
    <source>
        <strain evidence="22">Alpha-2009</strain>
        <tissue evidence="22">Whole body</tissue>
    </source>
</reference>
<dbReference type="InterPro" id="IPR034016">
    <property type="entry name" value="M1_APN-typ"/>
</dbReference>
<feature type="domain" description="Aminopeptidase N-like N-terminal" evidence="21">
    <location>
        <begin position="45"/>
        <end position="236"/>
    </location>
</feature>
<dbReference type="Gene3D" id="1.25.50.20">
    <property type="match status" value="1"/>
</dbReference>
<comment type="caution">
    <text evidence="22">The sequence shown here is derived from an EMBL/GenBank/DDBJ whole genome shotgun (WGS) entry which is preliminary data.</text>
</comment>
<evidence type="ECO:0000256" key="1">
    <source>
        <dbReference type="ARBA" id="ARBA00004609"/>
    </source>
</evidence>
<dbReference type="InterPro" id="IPR027268">
    <property type="entry name" value="Peptidase_M4/M1_CTD_sf"/>
</dbReference>
<dbReference type="EMBL" id="JADYXP020000013">
    <property type="protein sequence ID" value="KAL0111142.1"/>
    <property type="molecule type" value="Genomic_DNA"/>
</dbReference>
<evidence type="ECO:0008006" key="24">
    <source>
        <dbReference type="Google" id="ProtNLM"/>
    </source>
</evidence>
<dbReference type="GO" id="GO:0006508">
    <property type="term" value="P:proteolysis"/>
    <property type="evidence" value="ECO:0007669"/>
    <property type="project" value="UniProtKB-KW"/>
</dbReference>
<dbReference type="SUPFAM" id="SSF63737">
    <property type="entry name" value="Leukotriene A4 hydrolase N-terminal domain"/>
    <property type="match status" value="1"/>
</dbReference>
<dbReference type="PRINTS" id="PR00756">
    <property type="entry name" value="ALADIPTASE"/>
</dbReference>
<evidence type="ECO:0000259" key="19">
    <source>
        <dbReference type="Pfam" id="PF01433"/>
    </source>
</evidence>
<evidence type="ECO:0000256" key="14">
    <source>
        <dbReference type="PIRSR" id="PIRSR634016-1"/>
    </source>
</evidence>
<evidence type="ECO:0000256" key="8">
    <source>
        <dbReference type="ARBA" id="ARBA00022801"/>
    </source>
</evidence>
<feature type="site" description="Transition state stabilizer" evidence="16">
    <location>
        <position position="485"/>
    </location>
</feature>
<sequence>MKSLLLLMLVLAVCWASKPITFYDVSPKNDQEILDDYKLPDNVIPTSYEIELSPIFESDKEEESFTFKGKSIIQLEILKDTYTITFHAHEELNITNIILTIPSEPKPKDLKPKLSFVPQKDFVILTFDEPLKNEEGLATIATLTLEYTGKLNDDDLRGFYRSSYQDKKKKKWLATTHFEPVGARRAFPCWDEPHIKSFFTISIKPPNGYEVISNMNGKKDQNTWTFNKTPKMSTYLVAFVVSDFQSIEKKKNSNFKVWAKPTVQKDSMNFALEYGLKTLDELSNYTNYNYSETMTKMDQIAIPDFAAGAMENWGLVTYKEPRLLYIDGQNTTEDKQSIATVIAHEFAHQWFGNLVTCKKWNYVWLNEGFATFFQYYISDKVVSKLAEEKKDKDKDKDDKDKYDKDKDDKDKDDKDKDDKDKDDKDKDDKEEKEEDTWRLMEQFVIRNVQASSFVVDADNKTRALNPQNSIQTPAQISSLFDDIAYKKGASILYMMYGFLSEDVFQQGLQKYLNDHKFDSVDSNDFFTSVENSDKDIKNILPKDKKLEDVMDNWVNKPGYPVITVQWEKEKEKTGNKLTITQERFFLEKPVKKDETKWYIPINYIVFNKDKDGKNKRSDNFEWMTPDNESKIITLNKEEIEAKSILFNTDQTGYYRVNYDDTLWELLVKYLNTKDYKDISAINRAQLIDDALNLARAGFSSYSKGLSITTYLTREVDYIPWYAAARAFNYLDSVLRGGKNYAAYHKYVAELIEPFSSKVNYNDAENGTHVDKLAKVLALNTACQYGEKKCVKFVVAEFQNWLNEKNNKLPLDLRRGILCAALRNADEKTWDATLEKYDNIEDEDIKADVLAGLGCASNRNAEKFLNKTLEKKPVVGIFAAMNSINAGNAESFGILVKFITNNIEKIREVDKDNSLLTLLNNLSHKVVTIEQYAEISLLIHKQVQDLEKVNGLSVAIRNLAWINNYRVEVEKFIVKNCKSCQSKKEEEEDDEPDSASSITVTSILLIISLLFTRFY</sequence>
<dbReference type="InterPro" id="IPR045357">
    <property type="entry name" value="Aminopeptidase_N-like_N"/>
</dbReference>
<gene>
    <name evidence="22" type="ORF">PUN28_012807</name>
</gene>
<feature type="domain" description="ERAP1-like C-terminal" evidence="20">
    <location>
        <begin position="644"/>
        <end position="941"/>
    </location>
</feature>
<evidence type="ECO:0000256" key="3">
    <source>
        <dbReference type="ARBA" id="ARBA00022475"/>
    </source>
</evidence>
<dbReference type="InterPro" id="IPR014782">
    <property type="entry name" value="Peptidase_M1_dom"/>
</dbReference>
<feature type="binding site" evidence="15">
    <location>
        <position position="348"/>
    </location>
    <ligand>
        <name>Zn(2+)</name>
        <dbReference type="ChEBI" id="CHEBI:29105"/>
        <note>catalytic</note>
    </ligand>
</feature>
<dbReference type="FunFam" id="2.60.40.1910:FF:000008">
    <property type="entry name" value="Aminopeptidase"/>
    <property type="match status" value="1"/>
</dbReference>
<keyword evidence="13" id="KW-0449">Lipoprotein</keyword>
<dbReference type="InterPro" id="IPR001930">
    <property type="entry name" value="Peptidase_M1"/>
</dbReference>
<dbReference type="Gene3D" id="1.10.390.10">
    <property type="entry name" value="Neutral Protease Domain 2"/>
    <property type="match status" value="2"/>
</dbReference>
<accession>A0AAW2FAA7</accession>
<dbReference type="GO" id="GO:0005886">
    <property type="term" value="C:plasma membrane"/>
    <property type="evidence" value="ECO:0007669"/>
    <property type="project" value="UniProtKB-SubCell"/>
</dbReference>
<evidence type="ECO:0000256" key="10">
    <source>
        <dbReference type="ARBA" id="ARBA00023049"/>
    </source>
</evidence>
<feature type="chain" id="PRO_5043565163" description="Aminopeptidase" evidence="18">
    <location>
        <begin position="17"/>
        <end position="1014"/>
    </location>
</feature>
<evidence type="ECO:0000259" key="20">
    <source>
        <dbReference type="Pfam" id="PF11838"/>
    </source>
</evidence>
<evidence type="ECO:0000256" key="18">
    <source>
        <dbReference type="SAM" id="SignalP"/>
    </source>
</evidence>
<proteinExistence type="inferred from homology"/>
<comment type="cofactor">
    <cofactor evidence="15">
        <name>Zn(2+)</name>
        <dbReference type="ChEBI" id="CHEBI:29105"/>
    </cofactor>
    <text evidence="15">Binds 1 zinc ion per subunit.</text>
</comment>
<keyword evidence="4" id="KW-0336">GPI-anchor</keyword>
<protein>
    <recommendedName>
        <fullName evidence="24">Aminopeptidase</fullName>
    </recommendedName>
</protein>
<evidence type="ECO:0000256" key="17">
    <source>
        <dbReference type="SAM" id="MobiDB-lite"/>
    </source>
</evidence>
<dbReference type="GO" id="GO:0043171">
    <property type="term" value="P:peptide catabolic process"/>
    <property type="evidence" value="ECO:0007669"/>
    <property type="project" value="TreeGrafter"/>
</dbReference>
<dbReference type="SUPFAM" id="SSF55486">
    <property type="entry name" value="Metalloproteases ('zincins'), catalytic domain"/>
    <property type="match status" value="2"/>
</dbReference>
<evidence type="ECO:0000313" key="22">
    <source>
        <dbReference type="EMBL" id="KAL0111142.1"/>
    </source>
</evidence>
<dbReference type="InterPro" id="IPR042097">
    <property type="entry name" value="Aminopeptidase_N-like_N_sf"/>
</dbReference>
<keyword evidence="6 15" id="KW-0479">Metal-binding</keyword>
<feature type="binding site" evidence="15">
    <location>
        <position position="344"/>
    </location>
    <ligand>
        <name>Zn(2+)</name>
        <dbReference type="ChEBI" id="CHEBI:29105"/>
        <note>catalytic</note>
    </ligand>
</feature>
<evidence type="ECO:0000256" key="6">
    <source>
        <dbReference type="ARBA" id="ARBA00022723"/>
    </source>
</evidence>
<dbReference type="PANTHER" id="PTHR11533:SF301">
    <property type="entry name" value="AMINOPEPTIDASE"/>
    <property type="match status" value="1"/>
</dbReference>
<feature type="domain" description="Peptidase M1 membrane alanine aminopeptidase" evidence="19">
    <location>
        <begin position="270"/>
        <end position="390"/>
    </location>
</feature>
<keyword evidence="8" id="KW-0378">Hydrolase</keyword>
<feature type="active site" description="Proton acceptor" evidence="14">
    <location>
        <position position="345"/>
    </location>
</feature>
<evidence type="ECO:0000256" key="11">
    <source>
        <dbReference type="ARBA" id="ARBA00023136"/>
    </source>
</evidence>
<evidence type="ECO:0000256" key="13">
    <source>
        <dbReference type="ARBA" id="ARBA00023288"/>
    </source>
</evidence>
<comment type="similarity">
    <text evidence="2">Belongs to the peptidase M1 family.</text>
</comment>
<evidence type="ECO:0000256" key="15">
    <source>
        <dbReference type="PIRSR" id="PIRSR634016-3"/>
    </source>
</evidence>
<keyword evidence="11" id="KW-0472">Membrane</keyword>
<evidence type="ECO:0000256" key="2">
    <source>
        <dbReference type="ARBA" id="ARBA00010136"/>
    </source>
</evidence>
<dbReference type="AlphaFoldDB" id="A0AAW2FAA7"/>
<evidence type="ECO:0000256" key="16">
    <source>
        <dbReference type="PIRSR" id="PIRSR634016-4"/>
    </source>
</evidence>
<comment type="subcellular location">
    <subcellularLocation>
        <location evidence="1">Cell membrane</location>
        <topology evidence="1">Lipid-anchor</topology>
        <topology evidence="1">GPI-anchor</topology>
    </subcellularLocation>
</comment>
<feature type="domain" description="Peptidase M1 membrane alanine aminopeptidase" evidence="19">
    <location>
        <begin position="432"/>
        <end position="553"/>
    </location>
</feature>
<evidence type="ECO:0000256" key="7">
    <source>
        <dbReference type="ARBA" id="ARBA00022729"/>
    </source>
</evidence>
<dbReference type="InterPro" id="IPR050344">
    <property type="entry name" value="Peptidase_M1_aminopeptidases"/>
</dbReference>
<keyword evidence="10" id="KW-0482">Metalloprotease</keyword>
<dbReference type="Proteomes" id="UP001430953">
    <property type="component" value="Unassembled WGS sequence"/>
</dbReference>
<dbReference type="PANTHER" id="PTHR11533">
    <property type="entry name" value="PROTEASE M1 ZINC METALLOPROTEASE"/>
    <property type="match status" value="1"/>
</dbReference>
<dbReference type="GO" id="GO:0042277">
    <property type="term" value="F:peptide binding"/>
    <property type="evidence" value="ECO:0007669"/>
    <property type="project" value="TreeGrafter"/>
</dbReference>
<feature type="region of interest" description="Disordered" evidence="17">
    <location>
        <begin position="387"/>
        <end position="433"/>
    </location>
</feature>
<dbReference type="GO" id="GO:0008270">
    <property type="term" value="F:zinc ion binding"/>
    <property type="evidence" value="ECO:0007669"/>
    <property type="project" value="InterPro"/>
</dbReference>
<dbReference type="GO" id="GO:0070006">
    <property type="term" value="F:metalloaminopeptidase activity"/>
    <property type="evidence" value="ECO:0007669"/>
    <property type="project" value="TreeGrafter"/>
</dbReference>
<dbReference type="GO" id="GO:0005737">
    <property type="term" value="C:cytoplasm"/>
    <property type="evidence" value="ECO:0007669"/>
    <property type="project" value="TreeGrafter"/>
</dbReference>
<evidence type="ECO:0000256" key="12">
    <source>
        <dbReference type="ARBA" id="ARBA00023180"/>
    </source>
</evidence>
<dbReference type="InterPro" id="IPR024571">
    <property type="entry name" value="ERAP1-like_C_dom"/>
</dbReference>
<feature type="binding site" evidence="15">
    <location>
        <position position="367"/>
    </location>
    <ligand>
        <name>Zn(2+)</name>
        <dbReference type="ChEBI" id="CHEBI:29105"/>
        <note>catalytic</note>
    </ligand>
</feature>
<organism evidence="22 23">
    <name type="scientific">Cardiocondyla obscurior</name>
    <dbReference type="NCBI Taxonomy" id="286306"/>
    <lineage>
        <taxon>Eukaryota</taxon>
        <taxon>Metazoa</taxon>
        <taxon>Ecdysozoa</taxon>
        <taxon>Arthropoda</taxon>
        <taxon>Hexapoda</taxon>
        <taxon>Insecta</taxon>
        <taxon>Pterygota</taxon>
        <taxon>Neoptera</taxon>
        <taxon>Endopterygota</taxon>
        <taxon>Hymenoptera</taxon>
        <taxon>Apocrita</taxon>
        <taxon>Aculeata</taxon>
        <taxon>Formicoidea</taxon>
        <taxon>Formicidae</taxon>
        <taxon>Myrmicinae</taxon>
        <taxon>Cardiocondyla</taxon>
    </lineage>
</organism>
<keyword evidence="23" id="KW-1185">Reference proteome</keyword>
<keyword evidence="3" id="KW-1003">Cell membrane</keyword>
<feature type="signal peptide" evidence="18">
    <location>
        <begin position="1"/>
        <end position="16"/>
    </location>
</feature>
<evidence type="ECO:0000313" key="23">
    <source>
        <dbReference type="Proteomes" id="UP001430953"/>
    </source>
</evidence>